<name>A0A1H5VSE1_9GAMM</name>
<dbReference type="AlphaFoldDB" id="A0A1H5VSE1"/>
<feature type="domain" description="UvrD-like helicase C-terminal" evidence="1">
    <location>
        <begin position="296"/>
        <end position="344"/>
    </location>
</feature>
<dbReference type="GO" id="GO:0004386">
    <property type="term" value="F:helicase activity"/>
    <property type="evidence" value="ECO:0007669"/>
    <property type="project" value="UniProtKB-KW"/>
</dbReference>
<proteinExistence type="predicted"/>
<gene>
    <name evidence="2" type="ORF">SAMN05444390_101825</name>
</gene>
<dbReference type="InterPro" id="IPR027417">
    <property type="entry name" value="P-loop_NTPase"/>
</dbReference>
<dbReference type="InterPro" id="IPR027785">
    <property type="entry name" value="UvrD-like_helicase_C"/>
</dbReference>
<dbReference type="Pfam" id="PF13538">
    <property type="entry name" value="UvrD_C_2"/>
    <property type="match status" value="1"/>
</dbReference>
<keyword evidence="2" id="KW-0378">Hydrolase</keyword>
<keyword evidence="2" id="KW-0347">Helicase</keyword>
<evidence type="ECO:0000313" key="3">
    <source>
        <dbReference type="Proteomes" id="UP000236745"/>
    </source>
</evidence>
<accession>A0A1H5VSE1</accession>
<dbReference type="SUPFAM" id="SSF52540">
    <property type="entry name" value="P-loop containing nucleoside triphosphate hydrolases"/>
    <property type="match status" value="1"/>
</dbReference>
<evidence type="ECO:0000313" key="2">
    <source>
        <dbReference type="EMBL" id="SEF90150.1"/>
    </source>
</evidence>
<evidence type="ECO:0000259" key="1">
    <source>
        <dbReference type="Pfam" id="PF13538"/>
    </source>
</evidence>
<keyword evidence="2" id="KW-0067">ATP-binding</keyword>
<dbReference type="Gene3D" id="3.40.50.300">
    <property type="entry name" value="P-loop containing nucleotide triphosphate hydrolases"/>
    <property type="match status" value="2"/>
</dbReference>
<dbReference type="Proteomes" id="UP000236745">
    <property type="component" value="Unassembled WGS sequence"/>
</dbReference>
<protein>
    <submittedName>
        <fullName evidence="2">UvrD-like helicase C-terminal domain-containing protein</fullName>
    </submittedName>
</protein>
<organism evidence="2 3">
    <name type="scientific">Marinobacterium lutimaris</name>
    <dbReference type="NCBI Taxonomy" id="568106"/>
    <lineage>
        <taxon>Bacteria</taxon>
        <taxon>Pseudomonadati</taxon>
        <taxon>Pseudomonadota</taxon>
        <taxon>Gammaproteobacteria</taxon>
        <taxon>Oceanospirillales</taxon>
        <taxon>Oceanospirillaceae</taxon>
        <taxon>Marinobacterium</taxon>
    </lineage>
</organism>
<dbReference type="CDD" id="cd18809">
    <property type="entry name" value="SF1_C_RecD"/>
    <property type="match status" value="1"/>
</dbReference>
<keyword evidence="3" id="KW-1185">Reference proteome</keyword>
<keyword evidence="2" id="KW-0547">Nucleotide-binding</keyword>
<sequence>MIGNGSSNDGDTRYGSGQLLNDLMRYLGLDRPKEERSRRVKLMFVGDMAQLPPVRGSESPALSLEFLQSQYDIRVQRYELTTVVRQTEGGDVLNLAYEARQRISAPEIKPIADSFGGQVYVSNFRQAAIDIVSGINQGKSVMAVVRTNAQVSRYNMTVRRYLWGRHCMNIMQGDTLLVVKNNPLLDLPNGELVQVVGANLKQQRERLVGHNGCEVQLNFRGITIEISNADGGTEFRPILVLENLLYNNRTNLSQAERWALVELVHKRHRYISKESEAFKALLATDPFYNALQVKFGYALTCHKAQGGEWSHVIVDLEGKPLMTQNDWRWFYTAVTRSKEALSLVNLSACNWVEANQRAS</sequence>
<reference evidence="2 3" key="1">
    <citation type="submission" date="2016-10" db="EMBL/GenBank/DDBJ databases">
        <authorList>
            <person name="de Groot N.N."/>
        </authorList>
    </citation>
    <scope>NUCLEOTIDE SEQUENCE [LARGE SCALE GENOMIC DNA]</scope>
    <source>
        <strain evidence="2 3">DSM 22012</strain>
    </source>
</reference>
<dbReference type="EMBL" id="FNVQ01000001">
    <property type="protein sequence ID" value="SEF90150.1"/>
    <property type="molecule type" value="Genomic_DNA"/>
</dbReference>